<proteinExistence type="inferred from homology"/>
<organism evidence="11 17">
    <name type="scientific">Bacteroides ovatus</name>
    <dbReference type="NCBI Taxonomy" id="28116"/>
    <lineage>
        <taxon>Bacteria</taxon>
        <taxon>Pseudomonadati</taxon>
        <taxon>Bacteroidota</taxon>
        <taxon>Bacteroidia</taxon>
        <taxon>Bacteroidales</taxon>
        <taxon>Bacteroidaceae</taxon>
        <taxon>Bacteroides</taxon>
    </lineage>
</organism>
<dbReference type="InterPro" id="IPR006710">
    <property type="entry name" value="Glyco_hydro_43"/>
</dbReference>
<feature type="chain" id="PRO_5042691724" evidence="8">
    <location>
        <begin position="22"/>
        <end position="330"/>
    </location>
</feature>
<dbReference type="GO" id="GO:0045493">
    <property type="term" value="P:xylan catabolic process"/>
    <property type="evidence" value="ECO:0007669"/>
    <property type="project" value="UniProtKB-KW"/>
</dbReference>
<evidence type="ECO:0000313" key="10">
    <source>
        <dbReference type="EMBL" id="MDC2409406.1"/>
    </source>
</evidence>
<dbReference type="Proteomes" id="UP001214017">
    <property type="component" value="Unassembled WGS sequence"/>
</dbReference>
<gene>
    <name evidence="13" type="ORF">DW206_02370</name>
    <name evidence="12" type="ORF">DWX70_26110</name>
    <name evidence="9" type="ORF">F3B85_02185</name>
    <name evidence="10" type="ORF">PO240_16145</name>
    <name evidence="11" type="ORF">PQ628_05715</name>
</gene>
<comment type="caution">
    <text evidence="11">The sequence shown here is derived from an EMBL/GenBank/DDBJ whole genome shotgun (WGS) entry which is preliminary data.</text>
</comment>
<evidence type="ECO:0000256" key="4">
    <source>
        <dbReference type="ARBA" id="ARBA00023277"/>
    </source>
</evidence>
<dbReference type="EMBL" id="JAQQPO010000005">
    <property type="protein sequence ID" value="MDC7957704.1"/>
    <property type="molecule type" value="Genomic_DNA"/>
</dbReference>
<name>A0A1Y4P7Y3_BACOV</name>
<dbReference type="PANTHER" id="PTHR43772:SF2">
    <property type="entry name" value="PUTATIVE (AFU_ORTHOLOGUE AFUA_2G04480)-RELATED"/>
    <property type="match status" value="1"/>
</dbReference>
<keyword evidence="8" id="KW-0732">Signal</keyword>
<evidence type="ECO:0000313" key="9">
    <source>
        <dbReference type="EMBL" id="KAA4541984.1"/>
    </source>
</evidence>
<dbReference type="EMBL" id="VWGP01000002">
    <property type="protein sequence ID" value="KAA4541984.1"/>
    <property type="molecule type" value="Genomic_DNA"/>
</dbReference>
<dbReference type="GO" id="GO:0004553">
    <property type="term" value="F:hydrolase activity, hydrolyzing O-glycosyl compounds"/>
    <property type="evidence" value="ECO:0007669"/>
    <property type="project" value="InterPro"/>
</dbReference>
<sequence>MNSKIVFFFMIMCCCSVTLFAQTNTGKKQTSTNPVFDGWYADPEGVVFGDKYWIYPTYSAPFEQQLYMDAFSSPDLVHWRKHPKVLSVENISWLRNALWAPAVIEANGKYYFYFGANNIYHESEVGGIGVAVADRPEGPFKDALGKPLIGKIVNGAQPIDQFVFKDDDGQYYMYYGGWGHCNMVKMGSDLISIVPFEDGTTYKEVTPENYIEGPFMLKHNGKYYFMWSEGDWTGPDYCVAYAIADSPFGPFKRVGKILEQDTKIANGAGHHSIIKGPGKDEWYIVYHRRPLGETDGNYRITCIDRMYFNKNGTIKPVKMTSGGIKARPLR</sequence>
<evidence type="ECO:0000256" key="7">
    <source>
        <dbReference type="RuleBase" id="RU361187"/>
    </source>
</evidence>
<evidence type="ECO:0000313" key="14">
    <source>
        <dbReference type="Proteomes" id="UP000266492"/>
    </source>
</evidence>
<dbReference type="AlphaFoldDB" id="A0A1Y4P7Y3"/>
<dbReference type="Gene3D" id="2.115.10.20">
    <property type="entry name" value="Glycosyl hydrolase domain, family 43"/>
    <property type="match status" value="1"/>
</dbReference>
<dbReference type="InterPro" id="IPR023296">
    <property type="entry name" value="Glyco_hydro_beta-prop_sf"/>
</dbReference>
<evidence type="ECO:0000313" key="16">
    <source>
        <dbReference type="Proteomes" id="UP000478493"/>
    </source>
</evidence>
<accession>A0A1Y4P7Y3</accession>
<dbReference type="Proteomes" id="UP000266492">
    <property type="component" value="Unassembled WGS sequence"/>
</dbReference>
<keyword evidence="2" id="KW-0858">Xylan degradation</keyword>
<dbReference type="EMBL" id="JAQNWR010000011">
    <property type="protein sequence ID" value="MDC2409406.1"/>
    <property type="molecule type" value="Genomic_DNA"/>
</dbReference>
<dbReference type="Proteomes" id="UP001215078">
    <property type="component" value="Unassembled WGS sequence"/>
</dbReference>
<reference evidence="14 15" key="1">
    <citation type="submission" date="2018-08" db="EMBL/GenBank/DDBJ databases">
        <title>A genome reference for cultivated species of the human gut microbiota.</title>
        <authorList>
            <person name="Zou Y."/>
            <person name="Xue W."/>
            <person name="Luo G."/>
        </authorList>
    </citation>
    <scope>NUCLEOTIDE SEQUENCE [LARGE SCALE GENOMIC DNA]</scope>
    <source>
        <strain evidence="12 14">AF20-9LB</strain>
        <strain evidence="13 15">AM17-48</strain>
    </source>
</reference>
<dbReference type="PANTHER" id="PTHR43772">
    <property type="entry name" value="ENDO-1,4-BETA-XYLANASE"/>
    <property type="match status" value="1"/>
</dbReference>
<evidence type="ECO:0000313" key="17">
    <source>
        <dbReference type="Proteomes" id="UP001215078"/>
    </source>
</evidence>
<feature type="signal peptide" evidence="8">
    <location>
        <begin position="1"/>
        <end position="21"/>
    </location>
</feature>
<dbReference type="RefSeq" id="WP_004322309.1">
    <property type="nucleotide sequence ID" value="NZ_BAABYJ010000002.1"/>
</dbReference>
<evidence type="ECO:0000256" key="6">
    <source>
        <dbReference type="PIRSR" id="PIRSR606710-2"/>
    </source>
</evidence>
<evidence type="ECO:0000313" key="15">
    <source>
        <dbReference type="Proteomes" id="UP000283329"/>
    </source>
</evidence>
<dbReference type="Proteomes" id="UP000283329">
    <property type="component" value="Unassembled WGS sequence"/>
</dbReference>
<reference evidence="9 16" key="2">
    <citation type="journal article" date="2019" name="Nat. Med.">
        <title>A library of human gut bacterial isolates paired with longitudinal multiomics data enables mechanistic microbiome research.</title>
        <authorList>
            <person name="Poyet M."/>
            <person name="Groussin M."/>
            <person name="Gibbons S.M."/>
            <person name="Avila-Pacheco J."/>
            <person name="Jiang X."/>
            <person name="Kearney S.M."/>
            <person name="Perrotta A.R."/>
            <person name="Berdy B."/>
            <person name="Zhao S."/>
            <person name="Lieberman T.D."/>
            <person name="Swanson P.K."/>
            <person name="Smith M."/>
            <person name="Roesemann S."/>
            <person name="Alexander J.E."/>
            <person name="Rich S.A."/>
            <person name="Livny J."/>
            <person name="Vlamakis H."/>
            <person name="Clish C."/>
            <person name="Bullock K."/>
            <person name="Deik A."/>
            <person name="Scott J."/>
            <person name="Pierce K.A."/>
            <person name="Xavier R.J."/>
            <person name="Alm E.J."/>
        </authorList>
    </citation>
    <scope>NUCLEOTIDE SEQUENCE [LARGE SCALE GENOMIC DNA]</scope>
    <source>
        <strain evidence="9 16">BIOML-A41</strain>
    </source>
</reference>
<keyword evidence="5 7" id="KW-0326">Glycosidase</keyword>
<comment type="similarity">
    <text evidence="1 7">Belongs to the glycosyl hydrolase 43 family.</text>
</comment>
<evidence type="ECO:0000256" key="3">
    <source>
        <dbReference type="ARBA" id="ARBA00022801"/>
    </source>
</evidence>
<evidence type="ECO:0000256" key="8">
    <source>
        <dbReference type="SAM" id="SignalP"/>
    </source>
</evidence>
<evidence type="ECO:0000256" key="5">
    <source>
        <dbReference type="ARBA" id="ARBA00023295"/>
    </source>
</evidence>
<dbReference type="EMBL" id="QRVZ01000044">
    <property type="protein sequence ID" value="RGS78275.1"/>
    <property type="molecule type" value="Genomic_DNA"/>
</dbReference>
<reference evidence="11" key="3">
    <citation type="submission" date="2022-10" db="EMBL/GenBank/DDBJ databases">
        <title>Human gut microbiome strain richness.</title>
        <authorList>
            <person name="Chen-Liaw A."/>
        </authorList>
    </citation>
    <scope>NUCLEOTIDE SEQUENCE</scope>
    <source>
        <strain evidence="10">F7_m1001271B151109d0_201107</strain>
        <strain evidence="11">RTP21484st1_H8_RTP21484_190118</strain>
    </source>
</reference>
<dbReference type="Proteomes" id="UP000478493">
    <property type="component" value="Unassembled WGS sequence"/>
</dbReference>
<evidence type="ECO:0000256" key="1">
    <source>
        <dbReference type="ARBA" id="ARBA00009865"/>
    </source>
</evidence>
<dbReference type="InterPro" id="IPR052176">
    <property type="entry name" value="Glycosyl_Hydrlase_43_Enz"/>
</dbReference>
<dbReference type="Pfam" id="PF04616">
    <property type="entry name" value="Glyco_hydro_43"/>
    <property type="match status" value="1"/>
</dbReference>
<evidence type="ECO:0000313" key="13">
    <source>
        <dbReference type="EMBL" id="RHH52873.1"/>
    </source>
</evidence>
<evidence type="ECO:0000256" key="2">
    <source>
        <dbReference type="ARBA" id="ARBA00022651"/>
    </source>
</evidence>
<dbReference type="SUPFAM" id="SSF75005">
    <property type="entry name" value="Arabinanase/levansucrase/invertase"/>
    <property type="match status" value="1"/>
</dbReference>
<keyword evidence="2" id="KW-0624">Polysaccharide degradation</keyword>
<evidence type="ECO:0000313" key="12">
    <source>
        <dbReference type="EMBL" id="RGS78275.1"/>
    </source>
</evidence>
<evidence type="ECO:0000313" key="11">
    <source>
        <dbReference type="EMBL" id="MDC7957704.1"/>
    </source>
</evidence>
<dbReference type="CDD" id="cd18827">
    <property type="entry name" value="GH43_XlnD-like"/>
    <property type="match status" value="1"/>
</dbReference>
<feature type="site" description="Important for catalytic activity, responsible for pKa modulation of the active site Glu and correct orientation of both the proton donor and substrate" evidence="6">
    <location>
        <position position="160"/>
    </location>
</feature>
<keyword evidence="4" id="KW-0119">Carbohydrate metabolism</keyword>
<protein>
    <submittedName>
        <fullName evidence="12">Arabinan endo-1,5-alpha-L-arabinosidase</fullName>
    </submittedName>
    <submittedName>
        <fullName evidence="9">Family 43 glycosylhydrolase</fullName>
    </submittedName>
    <submittedName>
        <fullName evidence="11">Glycoside hydrolase family 43 protein</fullName>
    </submittedName>
</protein>
<keyword evidence="3 7" id="KW-0378">Hydrolase</keyword>
<dbReference type="EMBL" id="QRJR01000001">
    <property type="protein sequence ID" value="RHH52873.1"/>
    <property type="molecule type" value="Genomic_DNA"/>
</dbReference>